<evidence type="ECO:0000256" key="1">
    <source>
        <dbReference type="SAM" id="MobiDB-lite"/>
    </source>
</evidence>
<proteinExistence type="predicted"/>
<feature type="compositionally biased region" description="Low complexity" evidence="1">
    <location>
        <begin position="20"/>
        <end position="43"/>
    </location>
</feature>
<accession>A0A413RLV5</accession>
<evidence type="ECO:0000313" key="3">
    <source>
        <dbReference type="Proteomes" id="UP000283374"/>
    </source>
</evidence>
<dbReference type="EMBL" id="QWKP01000187">
    <property type="protein sequence ID" value="RHA41290.1"/>
    <property type="molecule type" value="Genomic_DNA"/>
</dbReference>
<protein>
    <submittedName>
        <fullName evidence="2">Uncharacterized protein</fullName>
    </submittedName>
</protein>
<gene>
    <name evidence="2" type="ORF">D1825_09000</name>
</gene>
<sequence>MLVALPSPAASRRGNARSWTSTTRAPSGRSSSRPAVRAAHASSTPMSSAVIAESSSGVRIAMSVTSSACPAHAPSSPAAARARKSAAASNRSRSHSSANSCSDSRAAGARRS</sequence>
<feature type="region of interest" description="Disordered" evidence="1">
    <location>
        <begin position="1"/>
        <end position="50"/>
    </location>
</feature>
<reference evidence="2 3" key="1">
    <citation type="submission" date="2018-08" db="EMBL/GenBank/DDBJ databases">
        <title>Cellulomonas rhizosphaerae sp. nov., a novel actinomycete isolated from soil.</title>
        <authorList>
            <person name="Tian Y."/>
        </authorList>
    </citation>
    <scope>NUCLEOTIDE SEQUENCE [LARGE SCALE GENOMIC DNA]</scope>
    <source>
        <strain evidence="2 3">NEAU-TCZ24</strain>
    </source>
</reference>
<dbReference type="AlphaFoldDB" id="A0A413RLV5"/>
<keyword evidence="3" id="KW-1185">Reference proteome</keyword>
<feature type="region of interest" description="Disordered" evidence="1">
    <location>
        <begin position="68"/>
        <end position="112"/>
    </location>
</feature>
<organism evidence="2 3">
    <name type="scientific">Cellulomonas rhizosphaerae</name>
    <dbReference type="NCBI Taxonomy" id="2293719"/>
    <lineage>
        <taxon>Bacteria</taxon>
        <taxon>Bacillati</taxon>
        <taxon>Actinomycetota</taxon>
        <taxon>Actinomycetes</taxon>
        <taxon>Micrococcales</taxon>
        <taxon>Cellulomonadaceae</taxon>
        <taxon>Cellulomonas</taxon>
    </lineage>
</organism>
<name>A0A413RLV5_9CELL</name>
<comment type="caution">
    <text evidence="2">The sequence shown here is derived from an EMBL/GenBank/DDBJ whole genome shotgun (WGS) entry which is preliminary data.</text>
</comment>
<evidence type="ECO:0000313" key="2">
    <source>
        <dbReference type="EMBL" id="RHA41290.1"/>
    </source>
</evidence>
<dbReference type="Proteomes" id="UP000283374">
    <property type="component" value="Unassembled WGS sequence"/>
</dbReference>